<keyword evidence="3" id="KW-0238">DNA-binding</keyword>
<accession>A0AB36XKD0</accession>
<dbReference type="Pfam" id="PF03466">
    <property type="entry name" value="LysR_substrate"/>
    <property type="match status" value="1"/>
</dbReference>
<dbReference type="InterPro" id="IPR000847">
    <property type="entry name" value="LysR_HTH_N"/>
</dbReference>
<dbReference type="GO" id="GO:0003700">
    <property type="term" value="F:DNA-binding transcription factor activity"/>
    <property type="evidence" value="ECO:0007669"/>
    <property type="project" value="InterPro"/>
</dbReference>
<dbReference type="InterPro" id="IPR036388">
    <property type="entry name" value="WH-like_DNA-bd_sf"/>
</dbReference>
<dbReference type="InterPro" id="IPR005119">
    <property type="entry name" value="LysR_subst-bd"/>
</dbReference>
<keyword evidence="2" id="KW-0805">Transcription regulation</keyword>
<evidence type="ECO:0000313" key="6">
    <source>
        <dbReference type="EMBL" id="PMK45834.1"/>
    </source>
</evidence>
<dbReference type="SUPFAM" id="SSF53850">
    <property type="entry name" value="Periplasmic binding protein-like II"/>
    <property type="match status" value="1"/>
</dbReference>
<proteinExistence type="inferred from homology"/>
<dbReference type="EMBL" id="MCXM01000018">
    <property type="protein sequence ID" value="PMK45834.1"/>
    <property type="molecule type" value="Genomic_DNA"/>
</dbReference>
<dbReference type="InterPro" id="IPR050389">
    <property type="entry name" value="LysR-type_TF"/>
</dbReference>
<gene>
    <name evidence="6" type="ORF">BCT99_22180</name>
</gene>
<sequence>MMNDKLIRSFMSNDIGLLIPLYILLQECHVTNAANRLNISQSSMSQYLAKIRKSFQDKILVRSGNEMVLTPAAEKILPELEIMFSAMNNIYHIKDFTPGEIKRKFIVAASEMNGYLGKRFVTWTSSHINQYEVELVPRTHHVFEELSSGQVDFVLGNLSSVPQDFHVRKLRGIRYKLYDSTANPIIKKHDNDMTVLAQKNFIALSGIGQAEKLAESLFTSLDLKRNVAFRALTLDQVKDGIIDHDLLGFLPEIYDTHDGIYSVDDSLSFMVDICLYWHPRMQNDPEHSWMREEIYKIAKLD</sequence>
<organism evidence="6">
    <name type="scientific">Vibrio lentus</name>
    <dbReference type="NCBI Taxonomy" id="136468"/>
    <lineage>
        <taxon>Bacteria</taxon>
        <taxon>Pseudomonadati</taxon>
        <taxon>Pseudomonadota</taxon>
        <taxon>Gammaproteobacteria</taxon>
        <taxon>Vibrionales</taxon>
        <taxon>Vibrionaceae</taxon>
        <taxon>Vibrio</taxon>
    </lineage>
</organism>
<dbReference type="GO" id="GO:0003677">
    <property type="term" value="F:DNA binding"/>
    <property type="evidence" value="ECO:0007669"/>
    <property type="project" value="UniProtKB-KW"/>
</dbReference>
<dbReference type="PANTHER" id="PTHR30118">
    <property type="entry name" value="HTH-TYPE TRANSCRIPTIONAL REGULATOR LEUO-RELATED"/>
    <property type="match status" value="1"/>
</dbReference>
<evidence type="ECO:0000256" key="3">
    <source>
        <dbReference type="ARBA" id="ARBA00023125"/>
    </source>
</evidence>
<reference evidence="6" key="2">
    <citation type="submission" date="2016-07" db="EMBL/GenBank/DDBJ databases">
        <authorList>
            <person name="Kauffman K."/>
            <person name="Arevalo P."/>
            <person name="Polz M.F."/>
        </authorList>
    </citation>
    <scope>NUCLEOTIDE SEQUENCE</scope>
    <source>
        <strain evidence="6">10N.261.52.F7</strain>
    </source>
</reference>
<name>A0AB36XKD0_9VIBR</name>
<dbReference type="RefSeq" id="WP_102280495.1">
    <property type="nucleotide sequence ID" value="NZ_JAJGZN020000001.1"/>
</dbReference>
<dbReference type="PANTHER" id="PTHR30118:SF15">
    <property type="entry name" value="TRANSCRIPTIONAL REGULATORY PROTEIN"/>
    <property type="match status" value="1"/>
</dbReference>
<dbReference type="SUPFAM" id="SSF46785">
    <property type="entry name" value="Winged helix' DNA-binding domain"/>
    <property type="match status" value="1"/>
</dbReference>
<comment type="similarity">
    <text evidence="1">Belongs to the LysR transcriptional regulatory family.</text>
</comment>
<dbReference type="InterPro" id="IPR036390">
    <property type="entry name" value="WH_DNA-bd_sf"/>
</dbReference>
<protein>
    <recommendedName>
        <fullName evidence="5">HTH lysR-type domain-containing protein</fullName>
    </recommendedName>
</protein>
<dbReference type="Gene3D" id="1.10.10.10">
    <property type="entry name" value="Winged helix-like DNA-binding domain superfamily/Winged helix DNA-binding domain"/>
    <property type="match status" value="1"/>
</dbReference>
<dbReference type="AlphaFoldDB" id="A0AB36XKD0"/>
<dbReference type="PROSITE" id="PS50931">
    <property type="entry name" value="HTH_LYSR"/>
    <property type="match status" value="1"/>
</dbReference>
<evidence type="ECO:0000256" key="4">
    <source>
        <dbReference type="ARBA" id="ARBA00023163"/>
    </source>
</evidence>
<feature type="domain" description="HTH lysR-type" evidence="5">
    <location>
        <begin position="29"/>
        <end position="70"/>
    </location>
</feature>
<reference key="1">
    <citation type="submission" date="2016-07" db="EMBL/GenBank/DDBJ databases">
        <title>Nontailed viruses are major unrecognized killers of bacteria in the ocean.</title>
        <authorList>
            <person name="Kauffman K."/>
            <person name="Hussain F."/>
            <person name="Yang J."/>
            <person name="Arevalo P."/>
            <person name="Brown J."/>
            <person name="Cutler M."/>
            <person name="Kelly L."/>
            <person name="Polz M.F."/>
        </authorList>
    </citation>
    <scope>NUCLEOTIDE SEQUENCE [LARGE SCALE GENOMIC DNA]</scope>
    <source>
        <strain>10N.261.52.F7</strain>
    </source>
</reference>
<evidence type="ECO:0000256" key="1">
    <source>
        <dbReference type="ARBA" id="ARBA00009437"/>
    </source>
</evidence>
<dbReference type="Gene3D" id="3.40.190.10">
    <property type="entry name" value="Periplasmic binding protein-like II"/>
    <property type="match status" value="2"/>
</dbReference>
<comment type="caution">
    <text evidence="6">The sequence shown here is derived from an EMBL/GenBank/DDBJ whole genome shotgun (WGS) entry which is preliminary data.</text>
</comment>
<evidence type="ECO:0000259" key="5">
    <source>
        <dbReference type="PROSITE" id="PS50931"/>
    </source>
</evidence>
<reference evidence="6" key="3">
    <citation type="journal article" date="2018" name="Nature">
        <title>A major lineage of non-tailed dsDNA viruses as unrecognized killers of marine bacteria.</title>
        <authorList>
            <person name="Kauffman K.M."/>
            <person name="Hussain F.A."/>
            <person name="Yang J."/>
            <person name="Arevalo P."/>
            <person name="Brown J.M."/>
            <person name="Chang W.K."/>
            <person name="VanInsberghe D."/>
            <person name="Elsherbini J."/>
            <person name="Sharma R.S."/>
            <person name="Cutler M.B."/>
            <person name="Kelly L."/>
            <person name="Polz M.F."/>
        </authorList>
    </citation>
    <scope>NUCLEOTIDE SEQUENCE</scope>
    <source>
        <strain evidence="6">10N.261.52.F7</strain>
    </source>
</reference>
<evidence type="ECO:0000256" key="2">
    <source>
        <dbReference type="ARBA" id="ARBA00023015"/>
    </source>
</evidence>
<dbReference type="Pfam" id="PF00126">
    <property type="entry name" value="HTH_1"/>
    <property type="match status" value="1"/>
</dbReference>
<keyword evidence="4" id="KW-0804">Transcription</keyword>